<dbReference type="PANTHER" id="PTHR43519:SF1">
    <property type="entry name" value="ATP-DEPENDENT RNA HELICASE HRPB"/>
    <property type="match status" value="1"/>
</dbReference>
<keyword evidence="1" id="KW-0547">Nucleotide-binding</keyword>
<dbReference type="SUPFAM" id="SSF52540">
    <property type="entry name" value="P-loop containing nucleoside triphosphate hydrolases"/>
    <property type="match status" value="1"/>
</dbReference>
<keyword evidence="2" id="KW-0378">Hydrolase</keyword>
<evidence type="ECO:0000256" key="1">
    <source>
        <dbReference type="ARBA" id="ARBA00022741"/>
    </source>
</evidence>
<gene>
    <name evidence="8" type="primary">hrpB</name>
    <name evidence="8" type="ORF">E0H73_05850</name>
</gene>
<dbReference type="InterPro" id="IPR011545">
    <property type="entry name" value="DEAD/DEAH_box_helicase_dom"/>
</dbReference>
<dbReference type="Pfam" id="PF04408">
    <property type="entry name" value="WHD_HA2"/>
    <property type="match status" value="1"/>
</dbReference>
<dbReference type="Pfam" id="PF08482">
    <property type="entry name" value="HrpB_C"/>
    <property type="match status" value="1"/>
</dbReference>
<feature type="domain" description="Helicase ATP-binding" evidence="6">
    <location>
        <begin position="23"/>
        <end position="166"/>
    </location>
</feature>
<evidence type="ECO:0000256" key="4">
    <source>
        <dbReference type="ARBA" id="ARBA00022840"/>
    </source>
</evidence>
<dbReference type="OrthoDB" id="9805617at2"/>
<dbReference type="RefSeq" id="WP_131352258.1">
    <property type="nucleotide sequence ID" value="NZ_SJKB01000001.1"/>
</dbReference>
<sequence>MLLPQLSVPGADLPVRAVLPDVVDAVRSRGTAVLVAPPGSGKTSLLPLALGDALEGTIIVAEPRRMATRAAAARLATLVGEPLGQRIGYAMRGERSGGKGLRVEVVTTGLLVRRLQQNPDLPGVAAIVIDECHERHLDADLLLAFCVDIRANLREDLAIVATSATPETIRLSRTLGTDCPAPVITASAALFDVAIEWAPPPVAVPLLPGGRVDPRLLDHVAAVVQRALTENDGDVLVFVPGEAEISGVTRRLAGQNVLPLFGRQSRAEQERALAPAATRRVVVTTSVAESSLTVPGVRVVVDSGLAREPRTDQSRGLGALVTCRVSRSSADQRAGRAGREAPGRVYRCWSATDHSHLDDHPAPEIAIADLASFALDLAAWGAPAGDGLTLLEAPPAVAMTTATELLRRLDALDDNGRITARGRQMAAIGAHPRLARALLDGTPRVGADRAREVVAMLSDDSGRDFGDDLPARWRALRRGEDRGATARWREETKRLSRSATTGDPLGGDGVRPALDGPTHRGTRGVPDDLAVGTVVGLAYPDRIARVRAADSATYQMSGGTGAALDPQSPLRTTTWLAIAAADRAPGRADARIRSAAPIDEQTARNIAGDLLSTTDQIRWDDGRIVTRRVEALGAIVLNDVPLANPDRLVVQAAVRDGIRRSGLSVLRWSEAALALRERLAFCHAHLGAPWPAVDDEALLADLDEWLGTDLTSVRGSRDLARIDVASALRRLLPWPAATRFGELAPQRLQVPSGSEVRLAYDGVEPPVLAVKLQEVFGWTATPAVADGRVPVVLHLLSPARRPVAITSDLASFWKQGYPQVRADLRARYPRHPWPEDPLTAIPTKRPKPRR</sequence>
<dbReference type="GO" id="GO:0016787">
    <property type="term" value="F:hydrolase activity"/>
    <property type="evidence" value="ECO:0007669"/>
    <property type="project" value="UniProtKB-KW"/>
</dbReference>
<dbReference type="InterPro" id="IPR048333">
    <property type="entry name" value="HA2_WH"/>
</dbReference>
<dbReference type="NCBIfam" id="TIGR01970">
    <property type="entry name" value="DEAH_box_HrpB"/>
    <property type="match status" value="1"/>
</dbReference>
<dbReference type="Gene3D" id="3.40.50.300">
    <property type="entry name" value="P-loop containing nucleotide triphosphate hydrolases"/>
    <property type="match status" value="2"/>
</dbReference>
<dbReference type="SMART" id="SM00487">
    <property type="entry name" value="DEXDc"/>
    <property type="match status" value="1"/>
</dbReference>
<organism evidence="8 9">
    <name type="scientific">Kribbella pittospori</name>
    <dbReference type="NCBI Taxonomy" id="722689"/>
    <lineage>
        <taxon>Bacteria</taxon>
        <taxon>Bacillati</taxon>
        <taxon>Actinomycetota</taxon>
        <taxon>Actinomycetes</taxon>
        <taxon>Propionibacteriales</taxon>
        <taxon>Kribbellaceae</taxon>
        <taxon>Kribbella</taxon>
    </lineage>
</organism>
<dbReference type="InterPro" id="IPR027417">
    <property type="entry name" value="P-loop_NTPase"/>
</dbReference>
<dbReference type="Pfam" id="PF00271">
    <property type="entry name" value="Helicase_C"/>
    <property type="match status" value="1"/>
</dbReference>
<dbReference type="EMBL" id="SJKB01000001">
    <property type="protein sequence ID" value="TCC66402.1"/>
    <property type="molecule type" value="Genomic_DNA"/>
</dbReference>
<dbReference type="InterPro" id="IPR001650">
    <property type="entry name" value="Helicase_C-like"/>
</dbReference>
<dbReference type="GO" id="GO:0005524">
    <property type="term" value="F:ATP binding"/>
    <property type="evidence" value="ECO:0007669"/>
    <property type="project" value="UniProtKB-KW"/>
</dbReference>
<evidence type="ECO:0000256" key="3">
    <source>
        <dbReference type="ARBA" id="ARBA00022806"/>
    </source>
</evidence>
<dbReference type="Gene3D" id="1.20.120.1080">
    <property type="match status" value="1"/>
</dbReference>
<dbReference type="InterPro" id="IPR007502">
    <property type="entry name" value="Helicase-assoc_dom"/>
</dbReference>
<dbReference type="SMART" id="SM00490">
    <property type="entry name" value="HELICc"/>
    <property type="match status" value="1"/>
</dbReference>
<dbReference type="PIRSF" id="PIRSF005496">
    <property type="entry name" value="ATP_hel_hrpB"/>
    <property type="match status" value="1"/>
</dbReference>
<dbReference type="InterPro" id="IPR014001">
    <property type="entry name" value="Helicase_ATP-bd"/>
</dbReference>
<dbReference type="PROSITE" id="PS51192">
    <property type="entry name" value="HELICASE_ATP_BIND_1"/>
    <property type="match status" value="1"/>
</dbReference>
<dbReference type="AlphaFoldDB" id="A0A4V2MCB8"/>
<keyword evidence="4" id="KW-0067">ATP-binding</keyword>
<evidence type="ECO:0000256" key="5">
    <source>
        <dbReference type="SAM" id="MobiDB-lite"/>
    </source>
</evidence>
<protein>
    <submittedName>
        <fullName evidence="8">ATP-dependent helicase HrpB</fullName>
    </submittedName>
</protein>
<dbReference type="PROSITE" id="PS51194">
    <property type="entry name" value="HELICASE_CTER"/>
    <property type="match status" value="1"/>
</dbReference>
<feature type="compositionally biased region" description="Basic and acidic residues" evidence="5">
    <location>
        <begin position="480"/>
        <end position="494"/>
    </location>
</feature>
<dbReference type="GO" id="GO:0003676">
    <property type="term" value="F:nucleic acid binding"/>
    <property type="evidence" value="ECO:0007669"/>
    <property type="project" value="InterPro"/>
</dbReference>
<dbReference type="InterPro" id="IPR010225">
    <property type="entry name" value="HrpB"/>
</dbReference>
<dbReference type="PANTHER" id="PTHR43519">
    <property type="entry name" value="ATP-DEPENDENT RNA HELICASE HRPB"/>
    <property type="match status" value="1"/>
</dbReference>
<reference evidence="8 9" key="1">
    <citation type="submission" date="2019-02" db="EMBL/GenBank/DDBJ databases">
        <title>Kribbella capetownensis sp. nov. and Kribbella speibonae sp. nov., isolated from soil.</title>
        <authorList>
            <person name="Curtis S.M."/>
            <person name="Norton I."/>
            <person name="Everest G.J."/>
            <person name="Meyers P.R."/>
        </authorList>
    </citation>
    <scope>NUCLEOTIDE SEQUENCE [LARGE SCALE GENOMIC DNA]</scope>
    <source>
        <strain evidence="8 9">NRRL B-24813</strain>
    </source>
</reference>
<dbReference type="GO" id="GO:0004386">
    <property type="term" value="F:helicase activity"/>
    <property type="evidence" value="ECO:0007669"/>
    <property type="project" value="UniProtKB-KW"/>
</dbReference>
<evidence type="ECO:0000259" key="7">
    <source>
        <dbReference type="PROSITE" id="PS51194"/>
    </source>
</evidence>
<evidence type="ECO:0000313" key="8">
    <source>
        <dbReference type="EMBL" id="TCC66402.1"/>
    </source>
</evidence>
<evidence type="ECO:0000313" key="9">
    <source>
        <dbReference type="Proteomes" id="UP000291144"/>
    </source>
</evidence>
<keyword evidence="3 8" id="KW-0347">Helicase</keyword>
<proteinExistence type="predicted"/>
<dbReference type="CDD" id="cd18791">
    <property type="entry name" value="SF2_C_RHA"/>
    <property type="match status" value="1"/>
</dbReference>
<dbReference type="SMART" id="SM00847">
    <property type="entry name" value="HA2"/>
    <property type="match status" value="1"/>
</dbReference>
<accession>A0A4V2MCB8</accession>
<dbReference type="Proteomes" id="UP000291144">
    <property type="component" value="Unassembled WGS sequence"/>
</dbReference>
<dbReference type="Pfam" id="PF00270">
    <property type="entry name" value="DEAD"/>
    <property type="match status" value="1"/>
</dbReference>
<feature type="domain" description="Helicase C-terminal" evidence="7">
    <location>
        <begin position="215"/>
        <end position="381"/>
    </location>
</feature>
<evidence type="ECO:0000256" key="2">
    <source>
        <dbReference type="ARBA" id="ARBA00022801"/>
    </source>
</evidence>
<evidence type="ECO:0000259" key="6">
    <source>
        <dbReference type="PROSITE" id="PS51192"/>
    </source>
</evidence>
<name>A0A4V2MCB8_9ACTN</name>
<feature type="region of interest" description="Disordered" evidence="5">
    <location>
        <begin position="480"/>
        <end position="527"/>
    </location>
</feature>
<comment type="caution">
    <text evidence="8">The sequence shown here is derived from an EMBL/GenBank/DDBJ whole genome shotgun (WGS) entry which is preliminary data.</text>
</comment>
<keyword evidence="9" id="KW-1185">Reference proteome</keyword>
<dbReference type="InterPro" id="IPR013689">
    <property type="entry name" value="RNA_helicase_ATP-dep_HrpB_C"/>
</dbReference>